<proteinExistence type="predicted"/>
<evidence type="ECO:0000313" key="1">
    <source>
        <dbReference type="EMBL" id="KAK7485902.1"/>
    </source>
</evidence>
<dbReference type="Proteomes" id="UP001519460">
    <property type="component" value="Unassembled WGS sequence"/>
</dbReference>
<organism evidence="1 2">
    <name type="scientific">Batillaria attramentaria</name>
    <dbReference type="NCBI Taxonomy" id="370345"/>
    <lineage>
        <taxon>Eukaryota</taxon>
        <taxon>Metazoa</taxon>
        <taxon>Spiralia</taxon>
        <taxon>Lophotrochozoa</taxon>
        <taxon>Mollusca</taxon>
        <taxon>Gastropoda</taxon>
        <taxon>Caenogastropoda</taxon>
        <taxon>Sorbeoconcha</taxon>
        <taxon>Cerithioidea</taxon>
        <taxon>Batillariidae</taxon>
        <taxon>Batillaria</taxon>
    </lineage>
</organism>
<comment type="caution">
    <text evidence="1">The sequence shown here is derived from an EMBL/GenBank/DDBJ whole genome shotgun (WGS) entry which is preliminary data.</text>
</comment>
<dbReference type="EMBL" id="JACVVK020000187">
    <property type="protein sequence ID" value="KAK7485902.1"/>
    <property type="molecule type" value="Genomic_DNA"/>
</dbReference>
<keyword evidence="2" id="KW-1185">Reference proteome</keyword>
<dbReference type="AlphaFoldDB" id="A0ABD0KG93"/>
<reference evidence="1 2" key="1">
    <citation type="journal article" date="2023" name="Sci. Data">
        <title>Genome assembly of the Korean intertidal mud-creeper Batillaria attramentaria.</title>
        <authorList>
            <person name="Patra A.K."/>
            <person name="Ho P.T."/>
            <person name="Jun S."/>
            <person name="Lee S.J."/>
            <person name="Kim Y."/>
            <person name="Won Y.J."/>
        </authorList>
    </citation>
    <scope>NUCLEOTIDE SEQUENCE [LARGE SCALE GENOMIC DNA]</scope>
    <source>
        <strain evidence="1">Wonlab-2016</strain>
    </source>
</reference>
<name>A0ABD0KG93_9CAEN</name>
<accession>A0ABD0KG93</accession>
<sequence>LGADGDRFESRADWEDQVSVCLSSTVYRPPPFKRGIGEGRRIDSVKLRRPVTSPGAKGYRVTGNDTPLCPLFFPLCDHVCVSLDVTTRNSVKDLPVITSGLGVPAYDSDRDDLPYYPRTESVKTPVFSSSMCRACDCCNCDKVHYQLRSCLRLQLKLSKTLVHFSVPRTVTDGETSQTSS</sequence>
<evidence type="ECO:0000313" key="2">
    <source>
        <dbReference type="Proteomes" id="UP001519460"/>
    </source>
</evidence>
<gene>
    <name evidence="1" type="ORF">BaRGS_00022897</name>
</gene>
<feature type="non-terminal residue" evidence="1">
    <location>
        <position position="1"/>
    </location>
</feature>
<protein>
    <submittedName>
        <fullName evidence="1">Uncharacterized protein</fullName>
    </submittedName>
</protein>